<dbReference type="Proteomes" id="UP000678545">
    <property type="component" value="Unassembled WGS sequence"/>
</dbReference>
<dbReference type="EMBL" id="JAGSPJ010000002">
    <property type="protein sequence ID" value="MBR7799793.1"/>
    <property type="molecule type" value="Genomic_DNA"/>
</dbReference>
<evidence type="ECO:0008006" key="3">
    <source>
        <dbReference type="Google" id="ProtNLM"/>
    </source>
</evidence>
<comment type="caution">
    <text evidence="1">The sequence shown here is derived from an EMBL/GenBank/DDBJ whole genome shotgun (WGS) entry which is preliminary data.</text>
</comment>
<proteinExistence type="predicted"/>
<dbReference type="Gene3D" id="3.40.190.10">
    <property type="entry name" value="Periplasmic binding protein-like II"/>
    <property type="match status" value="1"/>
</dbReference>
<protein>
    <recommendedName>
        <fullName evidence="3">Solute-binding protein family 3/N-terminal domain-containing protein</fullName>
    </recommendedName>
</protein>
<keyword evidence="2" id="KW-1185">Reference proteome</keyword>
<sequence length="306" mass="35076">MLLLFLFMTAILVGRRSLVGSKFANSMVLVLCLLPQLSWSKQIVTYAWAASMSNDERGHYPIALLKLALLKSGENFEARPSKISMPQWRTLRQVQMGKELDVVWTMTNPEREEELLPIRIPIDRGLLGWRLLLINANQTQQFANLTAPNELRHLRAGQGHDWPDYPILLANQFKVSPSSSYEGLFEMLKRGRIDYFPRSVMEIDVELQAHSSLDFRVAPNWVLYYPAPLYFFVKKDQIKLAAAIERGLLIAMKDGSMRTLFLKQFGAVIAQADLKNRRILKLDNPYLSSATPLQHRELWFSPALGF</sequence>
<evidence type="ECO:0000313" key="1">
    <source>
        <dbReference type="EMBL" id="MBR7799793.1"/>
    </source>
</evidence>
<gene>
    <name evidence="1" type="ORF">KDM90_07280</name>
</gene>
<reference evidence="1" key="1">
    <citation type="submission" date="2021-04" db="EMBL/GenBank/DDBJ databases">
        <title>novel species isolated from subtropical streams in China.</title>
        <authorList>
            <person name="Lu H."/>
        </authorList>
    </citation>
    <scope>NUCLEOTIDE SEQUENCE</scope>
    <source>
        <strain evidence="1">FT137W</strain>
    </source>
</reference>
<name>A0A941E6U5_9BURK</name>
<dbReference type="RefSeq" id="WP_212674908.1">
    <property type="nucleotide sequence ID" value="NZ_JAGSPJ010000002.1"/>
</dbReference>
<accession>A0A941E6U5</accession>
<dbReference type="SUPFAM" id="SSF53850">
    <property type="entry name" value="Periplasmic binding protein-like II"/>
    <property type="match status" value="1"/>
</dbReference>
<organism evidence="1 2">
    <name type="scientific">Undibacterium fentianense</name>
    <dbReference type="NCBI Taxonomy" id="2828728"/>
    <lineage>
        <taxon>Bacteria</taxon>
        <taxon>Pseudomonadati</taxon>
        <taxon>Pseudomonadota</taxon>
        <taxon>Betaproteobacteria</taxon>
        <taxon>Burkholderiales</taxon>
        <taxon>Oxalobacteraceae</taxon>
        <taxon>Undibacterium</taxon>
    </lineage>
</organism>
<dbReference type="AlphaFoldDB" id="A0A941E6U5"/>
<evidence type="ECO:0000313" key="2">
    <source>
        <dbReference type="Proteomes" id="UP000678545"/>
    </source>
</evidence>